<evidence type="ECO:0000313" key="2">
    <source>
        <dbReference type="Proteomes" id="UP000245207"/>
    </source>
</evidence>
<dbReference type="Proteomes" id="UP000245207">
    <property type="component" value="Unassembled WGS sequence"/>
</dbReference>
<accession>A0A2U1LL63</accession>
<sequence length="64" mass="7236">MMLENLRKFLSRSTVEITIWEEIAKTPNIDAMISTLSGNCGGDFIESLEIRRFGHGQTVSCCER</sequence>
<protein>
    <submittedName>
        <fullName evidence="1">Uncharacterized protein</fullName>
    </submittedName>
</protein>
<evidence type="ECO:0000313" key="1">
    <source>
        <dbReference type="EMBL" id="PWA49740.1"/>
    </source>
</evidence>
<name>A0A2U1LL63_ARTAN</name>
<organism evidence="1 2">
    <name type="scientific">Artemisia annua</name>
    <name type="common">Sweet wormwood</name>
    <dbReference type="NCBI Taxonomy" id="35608"/>
    <lineage>
        <taxon>Eukaryota</taxon>
        <taxon>Viridiplantae</taxon>
        <taxon>Streptophyta</taxon>
        <taxon>Embryophyta</taxon>
        <taxon>Tracheophyta</taxon>
        <taxon>Spermatophyta</taxon>
        <taxon>Magnoliopsida</taxon>
        <taxon>eudicotyledons</taxon>
        <taxon>Gunneridae</taxon>
        <taxon>Pentapetalae</taxon>
        <taxon>asterids</taxon>
        <taxon>campanulids</taxon>
        <taxon>Asterales</taxon>
        <taxon>Asteraceae</taxon>
        <taxon>Asteroideae</taxon>
        <taxon>Anthemideae</taxon>
        <taxon>Artemisiinae</taxon>
        <taxon>Artemisia</taxon>
    </lineage>
</organism>
<comment type="caution">
    <text evidence="1">The sequence shown here is derived from an EMBL/GenBank/DDBJ whole genome shotgun (WGS) entry which is preliminary data.</text>
</comment>
<gene>
    <name evidence="1" type="ORF">CTI12_AA477490</name>
</gene>
<dbReference type="EMBL" id="PKPP01008804">
    <property type="protein sequence ID" value="PWA49740.1"/>
    <property type="molecule type" value="Genomic_DNA"/>
</dbReference>
<dbReference type="AlphaFoldDB" id="A0A2U1LL63"/>
<proteinExistence type="predicted"/>
<keyword evidence="2" id="KW-1185">Reference proteome</keyword>
<reference evidence="1 2" key="1">
    <citation type="journal article" date="2018" name="Mol. Plant">
        <title>The genome of Artemisia annua provides insight into the evolution of Asteraceae family and artemisinin biosynthesis.</title>
        <authorList>
            <person name="Shen Q."/>
            <person name="Zhang L."/>
            <person name="Liao Z."/>
            <person name="Wang S."/>
            <person name="Yan T."/>
            <person name="Shi P."/>
            <person name="Liu M."/>
            <person name="Fu X."/>
            <person name="Pan Q."/>
            <person name="Wang Y."/>
            <person name="Lv Z."/>
            <person name="Lu X."/>
            <person name="Zhang F."/>
            <person name="Jiang W."/>
            <person name="Ma Y."/>
            <person name="Chen M."/>
            <person name="Hao X."/>
            <person name="Li L."/>
            <person name="Tang Y."/>
            <person name="Lv G."/>
            <person name="Zhou Y."/>
            <person name="Sun X."/>
            <person name="Brodelius P.E."/>
            <person name="Rose J.K.C."/>
            <person name="Tang K."/>
        </authorList>
    </citation>
    <scope>NUCLEOTIDE SEQUENCE [LARGE SCALE GENOMIC DNA]</scope>
    <source>
        <strain evidence="2">cv. Huhao1</strain>
        <tissue evidence="1">Leaf</tissue>
    </source>
</reference>